<name>A0A2R6RIL7_9APHY</name>
<protein>
    <submittedName>
        <fullName evidence="1">Uncharacterized protein</fullName>
    </submittedName>
</protein>
<evidence type="ECO:0000313" key="1">
    <source>
        <dbReference type="EMBL" id="PSS29876.1"/>
    </source>
</evidence>
<dbReference type="EMBL" id="MLYV02000247">
    <property type="protein sequence ID" value="PSS29876.1"/>
    <property type="molecule type" value="Genomic_DNA"/>
</dbReference>
<dbReference type="Proteomes" id="UP000186601">
    <property type="component" value="Unassembled WGS sequence"/>
</dbReference>
<keyword evidence="2" id="KW-1185">Reference proteome</keyword>
<proteinExistence type="predicted"/>
<dbReference type="AlphaFoldDB" id="A0A2R6RIL7"/>
<gene>
    <name evidence="1" type="ORF">PHLCEN_2v2631</name>
</gene>
<reference evidence="1 2" key="1">
    <citation type="submission" date="2018-02" db="EMBL/GenBank/DDBJ databases">
        <title>Genome sequence of the basidiomycete white-rot fungus Phlebia centrifuga.</title>
        <authorList>
            <person name="Granchi Z."/>
            <person name="Peng M."/>
            <person name="de Vries R.P."/>
            <person name="Hilden K."/>
            <person name="Makela M.R."/>
            <person name="Grigoriev I."/>
            <person name="Riley R."/>
        </authorList>
    </citation>
    <scope>NUCLEOTIDE SEQUENCE [LARGE SCALE GENOMIC DNA]</scope>
    <source>
        <strain evidence="1 2">FBCC195</strain>
    </source>
</reference>
<comment type="caution">
    <text evidence="1">The sequence shown here is derived from an EMBL/GenBank/DDBJ whole genome shotgun (WGS) entry which is preliminary data.</text>
</comment>
<accession>A0A2R6RIL7</accession>
<evidence type="ECO:0000313" key="2">
    <source>
        <dbReference type="Proteomes" id="UP000186601"/>
    </source>
</evidence>
<organism evidence="1 2">
    <name type="scientific">Hermanssonia centrifuga</name>
    <dbReference type="NCBI Taxonomy" id="98765"/>
    <lineage>
        <taxon>Eukaryota</taxon>
        <taxon>Fungi</taxon>
        <taxon>Dikarya</taxon>
        <taxon>Basidiomycota</taxon>
        <taxon>Agaricomycotina</taxon>
        <taxon>Agaricomycetes</taxon>
        <taxon>Polyporales</taxon>
        <taxon>Meruliaceae</taxon>
        <taxon>Hermanssonia</taxon>
    </lineage>
</organism>
<sequence>MSTQPPPPIPAFIASPMTTATFSCAASVDPFMTSRAAMSFTGRPLTPLFCHNNCWISDGLDHLPLWPTPAQTQSSTGGGSVEYCAILKNVSHNALMDAENSAYLQLHDAYHAAKSECTMLDFYKVVISNLTTLK</sequence>